<dbReference type="InterPro" id="IPR021133">
    <property type="entry name" value="HEAT_type_2"/>
</dbReference>
<feature type="coiled-coil region" evidence="2">
    <location>
        <begin position="210"/>
        <end position="299"/>
    </location>
</feature>
<dbReference type="InterPro" id="IPR006594">
    <property type="entry name" value="LisH"/>
</dbReference>
<dbReference type="SMART" id="SM00667">
    <property type="entry name" value="LisH"/>
    <property type="match status" value="2"/>
</dbReference>
<dbReference type="SUPFAM" id="SSF48371">
    <property type="entry name" value="ARM repeat"/>
    <property type="match status" value="1"/>
</dbReference>
<dbReference type="InterPro" id="IPR040362">
    <property type="entry name" value="RELCH"/>
</dbReference>
<organism evidence="4 5">
    <name type="scientific">Paspalum notatum var. saurae</name>
    <dbReference type="NCBI Taxonomy" id="547442"/>
    <lineage>
        <taxon>Eukaryota</taxon>
        <taxon>Viridiplantae</taxon>
        <taxon>Streptophyta</taxon>
        <taxon>Embryophyta</taxon>
        <taxon>Tracheophyta</taxon>
        <taxon>Spermatophyta</taxon>
        <taxon>Magnoliopsida</taxon>
        <taxon>Liliopsida</taxon>
        <taxon>Poales</taxon>
        <taxon>Poaceae</taxon>
        <taxon>PACMAD clade</taxon>
        <taxon>Panicoideae</taxon>
        <taxon>Andropogonodae</taxon>
        <taxon>Paspaleae</taxon>
        <taxon>Paspalinae</taxon>
        <taxon>Paspalum</taxon>
    </lineage>
</organism>
<dbReference type="PROSITE" id="PS50896">
    <property type="entry name" value="LISH"/>
    <property type="match status" value="2"/>
</dbReference>
<accession>A0AAQ3TDQ1</accession>
<dbReference type="GO" id="GO:0005802">
    <property type="term" value="C:trans-Golgi network"/>
    <property type="evidence" value="ECO:0007669"/>
    <property type="project" value="InterPro"/>
</dbReference>
<dbReference type="Proteomes" id="UP001341281">
    <property type="component" value="Chromosome 04"/>
</dbReference>
<gene>
    <name evidence="4" type="ORF">U9M48_019429</name>
</gene>
<dbReference type="EMBL" id="CP144748">
    <property type="protein sequence ID" value="WVZ70789.1"/>
    <property type="molecule type" value="Genomic_DNA"/>
</dbReference>
<protein>
    <recommendedName>
        <fullName evidence="6">HEAT repeat-containing protein</fullName>
    </recommendedName>
</protein>
<feature type="repeat" description="HEAT" evidence="1">
    <location>
        <begin position="936"/>
        <end position="974"/>
    </location>
</feature>
<dbReference type="Gene3D" id="1.25.10.10">
    <property type="entry name" value="Leucine-rich Repeat Variant"/>
    <property type="match status" value="2"/>
</dbReference>
<dbReference type="PANTHER" id="PTHR32059:SF0">
    <property type="entry name" value="RAB11-BINDING PROTEIN RELCH"/>
    <property type="match status" value="1"/>
</dbReference>
<dbReference type="PROSITE" id="PS50077">
    <property type="entry name" value="HEAT_REPEAT"/>
    <property type="match status" value="1"/>
</dbReference>
<evidence type="ECO:0000313" key="4">
    <source>
        <dbReference type="EMBL" id="WVZ70789.1"/>
    </source>
</evidence>
<dbReference type="PANTHER" id="PTHR32059">
    <property type="entry name" value="RAB11-BINDING PROTEIN RELCH"/>
    <property type="match status" value="1"/>
</dbReference>
<dbReference type="AlphaFoldDB" id="A0AAQ3TDQ1"/>
<dbReference type="InterPro" id="IPR011989">
    <property type="entry name" value="ARM-like"/>
</dbReference>
<evidence type="ECO:0000313" key="5">
    <source>
        <dbReference type="Proteomes" id="UP001341281"/>
    </source>
</evidence>
<keyword evidence="2" id="KW-0175">Coiled coil</keyword>
<evidence type="ECO:0008006" key="6">
    <source>
        <dbReference type="Google" id="ProtNLM"/>
    </source>
</evidence>
<evidence type="ECO:0000256" key="3">
    <source>
        <dbReference type="SAM" id="MobiDB-lite"/>
    </source>
</evidence>
<feature type="coiled-coil region" evidence="2">
    <location>
        <begin position="93"/>
        <end position="124"/>
    </location>
</feature>
<dbReference type="GO" id="GO:0032367">
    <property type="term" value="P:intracellular cholesterol transport"/>
    <property type="evidence" value="ECO:0007669"/>
    <property type="project" value="InterPro"/>
</dbReference>
<feature type="compositionally biased region" description="Low complexity" evidence="3">
    <location>
        <begin position="1136"/>
        <end position="1150"/>
    </location>
</feature>
<name>A0AAQ3TDQ1_PASNO</name>
<reference evidence="4 5" key="1">
    <citation type="submission" date="2024-02" db="EMBL/GenBank/DDBJ databases">
        <title>High-quality chromosome-scale genome assembly of Pensacola bahiagrass (Paspalum notatum Flugge var. saurae).</title>
        <authorList>
            <person name="Vega J.M."/>
            <person name="Podio M."/>
            <person name="Orjuela J."/>
            <person name="Siena L.A."/>
            <person name="Pessino S.C."/>
            <person name="Combes M.C."/>
            <person name="Mariac C."/>
            <person name="Albertini E."/>
            <person name="Pupilli F."/>
            <person name="Ortiz J.P.A."/>
            <person name="Leblanc O."/>
        </authorList>
    </citation>
    <scope>NUCLEOTIDE SEQUENCE [LARGE SCALE GENOMIC DNA]</scope>
    <source>
        <strain evidence="4">R1</strain>
        <tissue evidence="4">Leaf</tissue>
    </source>
</reference>
<proteinExistence type="predicted"/>
<feature type="region of interest" description="Disordered" evidence="3">
    <location>
        <begin position="1125"/>
        <end position="1169"/>
    </location>
</feature>
<dbReference type="InterPro" id="IPR016024">
    <property type="entry name" value="ARM-type_fold"/>
</dbReference>
<keyword evidence="5" id="KW-1185">Reference proteome</keyword>
<evidence type="ECO:0000256" key="1">
    <source>
        <dbReference type="PROSITE-ProRule" id="PRU00103"/>
    </source>
</evidence>
<evidence type="ECO:0000256" key="2">
    <source>
        <dbReference type="SAM" id="Coils"/>
    </source>
</evidence>
<sequence>MEAAGGGPADERWSSLCNCVVNFLLEERYHLAALELLQELQDDGRHAHALRLRAFFSDPVLFPPDLVGRATSDPPGADPQSLLEEKIAAQQKLALAEYDLRLAKEDLSQLKLELQKQKESSLEDSNGILLSATNEGSISQQDKWDMKNSALGPLKDNERKDLNCAVKEYLLLAGYRLAAMTLIEEVPDQDLDVWPNSSACVRDALRCYYYQYLSSTAEAAEEKISILRENETLVKDNERLNSEKDSLTKSWEAANSQVAALRKSLETAHKDIKEKEKMVQDLRQSLDVQRKELNDCRAEITALKMYIEGTQSSKQLFVGNSDGLKLHPIANSMGEAASLNNNDEDSKESESVTNKLTLEVNTTDDIQKVPSVSEALVSYATDENCIYGTSEDKSMSNMSLQNVSFYSNLHGASMTGKSHGSSDGISVYLSTEKLESPSKQKSSDKMALETIMIVSDALPKIVPYVLINHREELLPLIICAIEKHPDSDVRDSLTHTLFNLIKRPDGQQRRIIMDACVELAKSVGEMRTETELLPQCWEQINHQYEERRLLVAQSCGELAVYVRPEIRDSLILSIVQQLVEDAATVVREAATHNLALLLPLFPNLDKYYKVEELMFQLVCDPSGVVVEVALKELVHAVVRWGGKLDQISRVLLAHILASAQRCPPISGVEGTIDFHLRVLGEQERWNIDALLRMLTELLPFVHQKAIETCPFASVDFSSSTPENFFSMYCIKLYATGDSEWLAFEWMHTDCLPDLIKLACLLPMKEDNLRIIIAKYLLEVSRRYGKYYLEHIMLPVFLMAAGDIDSGDFTYFPLSIQPKVRGLRPKNSTAEKLAIMCVFPLLLSGILGSPSSRQQLEEYLRKVLIQNTKDGSFSMHHTTEIINAVRFLCLFVEHHGVIFNILWEMVVSSDTSLKINAAILLKALVPYIDVKIASAHILPALITLGSDQNLTVKCASIDAFGAVAQHFKNGMVVDKIRIQMDAFLEDGSHEATISVIRALAVAVPHSTDRLREYLLTKIFMLTSITPTGNDIERRHERANVLCEALRALDATDLPATSVRDQLLPSIQNLLKDLDALDPAHKEALEIICRERSGGTLESLSKVMGAHLGIASSVSSLFGESSLLGKKEGSEQHDTAGPTTPEPNQQTQPESTRFGRIMRGGFGDILRGQSK</sequence>
<dbReference type="GO" id="GO:0055037">
    <property type="term" value="C:recycling endosome"/>
    <property type="evidence" value="ECO:0007669"/>
    <property type="project" value="TreeGrafter"/>
</dbReference>